<reference evidence="1" key="1">
    <citation type="journal article" date="2014" name="Front. Microbiol.">
        <title>High frequency of phylogenetically diverse reductive dehalogenase-homologous genes in deep subseafloor sedimentary metagenomes.</title>
        <authorList>
            <person name="Kawai M."/>
            <person name="Futagami T."/>
            <person name="Toyoda A."/>
            <person name="Takaki Y."/>
            <person name="Nishi S."/>
            <person name="Hori S."/>
            <person name="Arai W."/>
            <person name="Tsubouchi T."/>
            <person name="Morono Y."/>
            <person name="Uchiyama I."/>
            <person name="Ito T."/>
            <person name="Fujiyama A."/>
            <person name="Inagaki F."/>
            <person name="Takami H."/>
        </authorList>
    </citation>
    <scope>NUCLEOTIDE SEQUENCE</scope>
    <source>
        <strain evidence="1">Expedition CK06-06</strain>
    </source>
</reference>
<proteinExistence type="predicted"/>
<comment type="caution">
    <text evidence="1">The sequence shown here is derived from an EMBL/GenBank/DDBJ whole genome shotgun (WGS) entry which is preliminary data.</text>
</comment>
<accession>X1IBY9</accession>
<feature type="non-terminal residue" evidence="1">
    <location>
        <position position="1"/>
    </location>
</feature>
<dbReference type="AlphaFoldDB" id="X1IBY9"/>
<name>X1IBY9_9ZZZZ</name>
<sequence>VRAELYDTAGATPVGTLLIPPLGVKTDWYTGGALFPFTVPFQDGIYLNIIKGAGANQKICVYSRSV</sequence>
<evidence type="ECO:0000313" key="1">
    <source>
        <dbReference type="EMBL" id="GAH55078.1"/>
    </source>
</evidence>
<protein>
    <submittedName>
        <fullName evidence="1">Uncharacterized protein</fullName>
    </submittedName>
</protein>
<dbReference type="EMBL" id="BARU01022286">
    <property type="protein sequence ID" value="GAH55078.1"/>
    <property type="molecule type" value="Genomic_DNA"/>
</dbReference>
<gene>
    <name evidence="1" type="ORF">S03H2_36334</name>
</gene>
<organism evidence="1">
    <name type="scientific">marine sediment metagenome</name>
    <dbReference type="NCBI Taxonomy" id="412755"/>
    <lineage>
        <taxon>unclassified sequences</taxon>
        <taxon>metagenomes</taxon>
        <taxon>ecological metagenomes</taxon>
    </lineage>
</organism>